<dbReference type="InterPro" id="IPR018958">
    <property type="entry name" value="Knr4/Smi1-like_dom"/>
</dbReference>
<gene>
    <name evidence="2" type="ORF">OS242_15630</name>
</gene>
<reference evidence="2 3" key="1">
    <citation type="submission" date="2022-11" db="EMBL/GenBank/DDBJ databases">
        <title>Study of microbial diversity in lake waters.</title>
        <authorList>
            <person name="Zhang J."/>
        </authorList>
    </citation>
    <scope>NUCLEOTIDE SEQUENCE [LARGE SCALE GENOMIC DNA]</scope>
    <source>
        <strain evidence="2 3">DT12</strain>
    </source>
</reference>
<evidence type="ECO:0000313" key="3">
    <source>
        <dbReference type="Proteomes" id="UP001208017"/>
    </source>
</evidence>
<comment type="caution">
    <text evidence="2">The sequence shown here is derived from an EMBL/GenBank/DDBJ whole genome shotgun (WGS) entry which is preliminary data.</text>
</comment>
<evidence type="ECO:0000313" key="2">
    <source>
        <dbReference type="EMBL" id="MCX7571380.1"/>
    </source>
</evidence>
<feature type="domain" description="Knr4/Smi1-like" evidence="1">
    <location>
        <begin position="32"/>
        <end position="135"/>
    </location>
</feature>
<name>A0ABT3X3A1_9BACL</name>
<proteinExistence type="predicted"/>
<evidence type="ECO:0000259" key="1">
    <source>
        <dbReference type="Pfam" id="PF09346"/>
    </source>
</evidence>
<dbReference type="Gene3D" id="3.40.1580.10">
    <property type="entry name" value="SMI1/KNR4-like"/>
    <property type="match status" value="1"/>
</dbReference>
<dbReference type="Pfam" id="PF09346">
    <property type="entry name" value="SMI1_KNR4"/>
    <property type="match status" value="1"/>
</dbReference>
<accession>A0ABT3X3A1</accession>
<dbReference type="Proteomes" id="UP001208017">
    <property type="component" value="Unassembled WGS sequence"/>
</dbReference>
<keyword evidence="3" id="KW-1185">Reference proteome</keyword>
<organism evidence="2 3">
    <name type="scientific">Tumebacillus lacus</name>
    <dbReference type="NCBI Taxonomy" id="2995335"/>
    <lineage>
        <taxon>Bacteria</taxon>
        <taxon>Bacillati</taxon>
        <taxon>Bacillota</taxon>
        <taxon>Bacilli</taxon>
        <taxon>Bacillales</taxon>
        <taxon>Alicyclobacillaceae</taxon>
        <taxon>Tumebacillus</taxon>
    </lineage>
</organism>
<protein>
    <submittedName>
        <fullName evidence="2">SMI1/KNR4 family protein</fullName>
    </submittedName>
</protein>
<dbReference type="EMBL" id="JAPMLT010000010">
    <property type="protein sequence ID" value="MCX7571380.1"/>
    <property type="molecule type" value="Genomic_DNA"/>
</dbReference>
<dbReference type="RefSeq" id="WP_267152628.1">
    <property type="nucleotide sequence ID" value="NZ_JAPMLT010000010.1"/>
</dbReference>
<sequence length="166" mass="18828">MSIQQLIEKIRTLPDCEVYPAAGLPAVEPEHSLPVDVREFYQACGGVELFKSADYAAVIVTPQEFVLANPVIVGERYEEDITSNFYIIAREAGGEYLTIDLDAERLGRCYDSFSDRHGIVGETQIIALSFTELLENLIRNKGRYWYWLEDDHVSLGDAYDDIELED</sequence>
<dbReference type="SUPFAM" id="SSF160631">
    <property type="entry name" value="SMI1/KNR4-like"/>
    <property type="match status" value="1"/>
</dbReference>
<dbReference type="InterPro" id="IPR037883">
    <property type="entry name" value="Knr4/Smi1-like_sf"/>
</dbReference>